<reference evidence="11 12" key="1">
    <citation type="journal article" date="2013" name="PLoS Genet.">
        <title>Comparative genome structure, secondary metabolite, and effector coding capacity across Cochliobolus pathogens.</title>
        <authorList>
            <person name="Condon B.J."/>
            <person name="Leng Y."/>
            <person name="Wu D."/>
            <person name="Bushley K.E."/>
            <person name="Ohm R.A."/>
            <person name="Otillar R."/>
            <person name="Martin J."/>
            <person name="Schackwitz W."/>
            <person name="Grimwood J."/>
            <person name="MohdZainudin N."/>
            <person name="Xue C."/>
            <person name="Wang R."/>
            <person name="Manning V.A."/>
            <person name="Dhillon B."/>
            <person name="Tu Z.J."/>
            <person name="Steffenson B.J."/>
            <person name="Salamov A."/>
            <person name="Sun H."/>
            <person name="Lowry S."/>
            <person name="LaButti K."/>
            <person name="Han J."/>
            <person name="Copeland A."/>
            <person name="Lindquist E."/>
            <person name="Barry K."/>
            <person name="Schmutz J."/>
            <person name="Baker S.E."/>
            <person name="Ciuffetti L.M."/>
            <person name="Grigoriev I.V."/>
            <person name="Zhong S."/>
            <person name="Turgeon B.G."/>
        </authorList>
    </citation>
    <scope>NUCLEOTIDE SEQUENCE [LARGE SCALE GENOMIC DNA]</scope>
    <source>
        <strain evidence="11 12">FI3</strain>
    </source>
</reference>
<dbReference type="EMBL" id="KI968818">
    <property type="protein sequence ID" value="EUN22233.1"/>
    <property type="molecule type" value="Genomic_DNA"/>
</dbReference>
<organism evidence="11 12">
    <name type="scientific">Bipolaris victoriae (strain FI3)</name>
    <name type="common">Victoria blight of oats agent</name>
    <name type="synonym">Cochliobolus victoriae</name>
    <dbReference type="NCBI Taxonomy" id="930091"/>
    <lineage>
        <taxon>Eukaryota</taxon>
        <taxon>Fungi</taxon>
        <taxon>Dikarya</taxon>
        <taxon>Ascomycota</taxon>
        <taxon>Pezizomycotina</taxon>
        <taxon>Dothideomycetes</taxon>
        <taxon>Pleosporomycetidae</taxon>
        <taxon>Pleosporales</taxon>
        <taxon>Pleosporineae</taxon>
        <taxon>Pleosporaceae</taxon>
        <taxon>Bipolaris</taxon>
    </lineage>
</organism>
<evidence type="ECO:0000256" key="3">
    <source>
        <dbReference type="ARBA" id="ARBA00010617"/>
    </source>
</evidence>
<name>W7DVT1_BIPV3</name>
<keyword evidence="10" id="KW-0472">Membrane</keyword>
<feature type="transmembrane region" description="Helical" evidence="10">
    <location>
        <begin position="17"/>
        <end position="37"/>
    </location>
</feature>
<accession>W7DVT1</accession>
<dbReference type="PANTHER" id="PTHR46206">
    <property type="entry name" value="CYTOCHROME P450"/>
    <property type="match status" value="1"/>
</dbReference>
<keyword evidence="6" id="KW-0560">Oxidoreductase</keyword>
<dbReference type="GO" id="GO:0016705">
    <property type="term" value="F:oxidoreductase activity, acting on paired donors, with incorporation or reduction of molecular oxygen"/>
    <property type="evidence" value="ECO:0007669"/>
    <property type="project" value="InterPro"/>
</dbReference>
<feature type="binding site" description="axial binding residue" evidence="9">
    <location>
        <position position="372"/>
    </location>
    <ligand>
        <name>heme</name>
        <dbReference type="ChEBI" id="CHEBI:30413"/>
    </ligand>
    <ligandPart>
        <name>Fe</name>
        <dbReference type="ChEBI" id="CHEBI:18248"/>
    </ligandPart>
</feature>
<comment type="cofactor">
    <cofactor evidence="1 9">
        <name>heme</name>
        <dbReference type="ChEBI" id="CHEBI:30413"/>
    </cofactor>
</comment>
<dbReference type="SUPFAM" id="SSF48264">
    <property type="entry name" value="Cytochrome P450"/>
    <property type="match status" value="1"/>
</dbReference>
<dbReference type="HOGENOM" id="CLU_022195_0_3_1"/>
<gene>
    <name evidence="11" type="ORF">COCVIDRAFT_41960</name>
</gene>
<proteinExistence type="inferred from homology"/>
<evidence type="ECO:0000313" key="11">
    <source>
        <dbReference type="EMBL" id="EUN22233.1"/>
    </source>
</evidence>
<dbReference type="AlphaFoldDB" id="W7DVT1"/>
<dbReference type="PRINTS" id="PR00465">
    <property type="entry name" value="EP450IV"/>
</dbReference>
<keyword evidence="7 9" id="KW-0408">Iron</keyword>
<dbReference type="Pfam" id="PF00067">
    <property type="entry name" value="p450"/>
    <property type="match status" value="1"/>
</dbReference>
<dbReference type="InterPro" id="IPR001128">
    <property type="entry name" value="Cyt_P450"/>
</dbReference>
<dbReference type="GO" id="GO:0005506">
    <property type="term" value="F:iron ion binding"/>
    <property type="evidence" value="ECO:0007669"/>
    <property type="project" value="InterPro"/>
</dbReference>
<dbReference type="Gene3D" id="1.10.630.10">
    <property type="entry name" value="Cytochrome P450"/>
    <property type="match status" value="1"/>
</dbReference>
<sequence length="438" mass="49816">MGIDEILRTHILPGQHVLPLVTTISLIIVTLISFFVLNIKPKYPIANPPAWFEPTTFKRLEFLTNDHKVFENAIKRYGKQPFRLITGGGEVTVFPPEYANLIRNERRLLFTKAFANDFSGHLYGLKPFLAFSNPKRVMQIVVKKQLTKYLKWIDAIIADSALQLVTRLSSKVFLGDELCRNEAWLQATKNYTVHSVTTGFSLSFMPLPIQYIFAWFAKDARLAQKYFIEACDILAPIIMTRLTNEPYLIPVLRKEAIEVLSADGLSKAALANLRIMDSALKEALQLCPTTCLQMKRIATETITLANDTILKKGGYYVVNGTSLTNPEIWPEPEKFDIYRFYRLRQDPATASKAHLVSTSPEHLGFRHGDQACPGRFFAANEVKIALCHLLLKYDYELALGGNVELIHSSGDTMRFDPNNKARFRHRKEEVDLESLFSK</sequence>
<dbReference type="GeneID" id="26257218"/>
<keyword evidence="5 9" id="KW-0479">Metal-binding</keyword>
<evidence type="ECO:0000256" key="8">
    <source>
        <dbReference type="ARBA" id="ARBA00023033"/>
    </source>
</evidence>
<dbReference type="PANTHER" id="PTHR46206:SF2">
    <property type="entry name" value="CYTOCHROME P450 MONOOXYGENASE AUSG-RELATED"/>
    <property type="match status" value="1"/>
</dbReference>
<keyword evidence="12" id="KW-1185">Reference proteome</keyword>
<comment type="similarity">
    <text evidence="3">Belongs to the cytochrome P450 family.</text>
</comment>
<dbReference type="Proteomes" id="UP000054337">
    <property type="component" value="Unassembled WGS sequence"/>
</dbReference>
<evidence type="ECO:0000256" key="9">
    <source>
        <dbReference type="PIRSR" id="PIRSR602403-1"/>
    </source>
</evidence>
<evidence type="ECO:0000256" key="7">
    <source>
        <dbReference type="ARBA" id="ARBA00023004"/>
    </source>
</evidence>
<dbReference type="CDD" id="cd11041">
    <property type="entry name" value="CYP503A1-like"/>
    <property type="match status" value="1"/>
</dbReference>
<dbReference type="InterPro" id="IPR036396">
    <property type="entry name" value="Cyt_P450_sf"/>
</dbReference>
<evidence type="ECO:0008006" key="13">
    <source>
        <dbReference type="Google" id="ProtNLM"/>
    </source>
</evidence>
<keyword evidence="10" id="KW-0812">Transmembrane</keyword>
<evidence type="ECO:0000256" key="10">
    <source>
        <dbReference type="SAM" id="Phobius"/>
    </source>
</evidence>
<dbReference type="InterPro" id="IPR002403">
    <property type="entry name" value="Cyt_P450_E_grp-IV"/>
</dbReference>
<dbReference type="RefSeq" id="XP_014551809.1">
    <property type="nucleotide sequence ID" value="XM_014696323.1"/>
</dbReference>
<evidence type="ECO:0000256" key="5">
    <source>
        <dbReference type="ARBA" id="ARBA00022723"/>
    </source>
</evidence>
<keyword evidence="8" id="KW-0503">Monooxygenase</keyword>
<evidence type="ECO:0000313" key="12">
    <source>
        <dbReference type="Proteomes" id="UP000054337"/>
    </source>
</evidence>
<evidence type="ECO:0000256" key="6">
    <source>
        <dbReference type="ARBA" id="ARBA00023002"/>
    </source>
</evidence>
<keyword evidence="4 9" id="KW-0349">Heme</keyword>
<protein>
    <recommendedName>
        <fullName evidence="13">Cytochrome P450 monooxygenase</fullName>
    </recommendedName>
</protein>
<evidence type="ECO:0000256" key="1">
    <source>
        <dbReference type="ARBA" id="ARBA00001971"/>
    </source>
</evidence>
<evidence type="ECO:0000256" key="2">
    <source>
        <dbReference type="ARBA" id="ARBA00004685"/>
    </source>
</evidence>
<keyword evidence="10" id="KW-1133">Transmembrane helix</keyword>
<evidence type="ECO:0000256" key="4">
    <source>
        <dbReference type="ARBA" id="ARBA00022617"/>
    </source>
</evidence>
<dbReference type="OrthoDB" id="1844152at2759"/>
<comment type="pathway">
    <text evidence="2">Mycotoxin biosynthesis.</text>
</comment>
<dbReference type="GO" id="GO:0020037">
    <property type="term" value="F:heme binding"/>
    <property type="evidence" value="ECO:0007669"/>
    <property type="project" value="InterPro"/>
</dbReference>
<dbReference type="GO" id="GO:0004497">
    <property type="term" value="F:monooxygenase activity"/>
    <property type="evidence" value="ECO:0007669"/>
    <property type="project" value="UniProtKB-KW"/>
</dbReference>